<dbReference type="Gene3D" id="3.40.720.10">
    <property type="entry name" value="Alkaline Phosphatase, subunit A"/>
    <property type="match status" value="1"/>
</dbReference>
<dbReference type="EMBL" id="JAGGJA010000004">
    <property type="protein sequence ID" value="MCW9706636.1"/>
    <property type="molecule type" value="Genomic_DNA"/>
</dbReference>
<name>A0ABT3PL18_9BACT</name>
<sequence>MKKLFVSIFVLLFVSQAYGQTDLKTENVFLITLDGTRWQEVFTGADGSLIGDEEYVDHPKELKKAFWADRPEERREKLMPFFWNTLAKEGQLYGNRRLGSKINVRNPYWFSYPGYSEILVGYVDKGVDSNAKRWNPNTTVLEFIENQPGFEEKVAAFGSWDVFPYIINEKRSDVPVNAGFEKAKGSDLTEKQQILNELLPKIPSPWDYLRLDAFTHYYALEHIKKNKPRLAYIAYGETDDFAHGGDFESYLESAHKTDGFIRELWDYVQSDPQYQNKTTFIIATDHGRGTEPKENWRHHGSDVEGADEVWLAVIGPDSPALGEVEKGQLYQTQVAQTVAYLLGLEYENKKPVGQVIDTIFDEGVN</sequence>
<protein>
    <submittedName>
        <fullName evidence="2">Alkaline phosphatase family protein</fullName>
    </submittedName>
</protein>
<gene>
    <name evidence="2" type="ORF">J6I44_07200</name>
</gene>
<dbReference type="InterPro" id="IPR002591">
    <property type="entry name" value="Phosphodiest/P_Trfase"/>
</dbReference>
<accession>A0ABT3PL18</accession>
<comment type="caution">
    <text evidence="2">The sequence shown here is derived from an EMBL/GenBank/DDBJ whole genome shotgun (WGS) entry which is preliminary data.</text>
</comment>
<dbReference type="Pfam" id="PF01663">
    <property type="entry name" value="Phosphodiest"/>
    <property type="match status" value="1"/>
</dbReference>
<evidence type="ECO:0000256" key="1">
    <source>
        <dbReference type="SAM" id="SignalP"/>
    </source>
</evidence>
<dbReference type="InterPro" id="IPR017850">
    <property type="entry name" value="Alkaline_phosphatase_core_sf"/>
</dbReference>
<feature type="signal peptide" evidence="1">
    <location>
        <begin position="1"/>
        <end position="19"/>
    </location>
</feature>
<evidence type="ECO:0000313" key="3">
    <source>
        <dbReference type="Proteomes" id="UP001207918"/>
    </source>
</evidence>
<reference evidence="2 3" key="1">
    <citation type="submission" date="2021-03" db="EMBL/GenBank/DDBJ databases">
        <title>Aliifodinibius sp. nov., a new bacterium isolated from saline soil.</title>
        <authorList>
            <person name="Galisteo C."/>
            <person name="De La Haba R."/>
            <person name="Sanchez-Porro C."/>
            <person name="Ventosa A."/>
        </authorList>
    </citation>
    <scope>NUCLEOTIDE SEQUENCE [LARGE SCALE GENOMIC DNA]</scope>
    <source>
        <strain evidence="2 3">1BSP15-2V2</strain>
    </source>
</reference>
<evidence type="ECO:0000313" key="2">
    <source>
        <dbReference type="EMBL" id="MCW9706636.1"/>
    </source>
</evidence>
<keyword evidence="3" id="KW-1185">Reference proteome</keyword>
<dbReference type="RefSeq" id="WP_265765363.1">
    <property type="nucleotide sequence ID" value="NZ_JAGGJA010000004.1"/>
</dbReference>
<organism evidence="2 3">
    <name type="scientific">Fodinibius salsisoli</name>
    <dbReference type="NCBI Taxonomy" id="2820877"/>
    <lineage>
        <taxon>Bacteria</taxon>
        <taxon>Pseudomonadati</taxon>
        <taxon>Balneolota</taxon>
        <taxon>Balneolia</taxon>
        <taxon>Balneolales</taxon>
        <taxon>Balneolaceae</taxon>
        <taxon>Fodinibius</taxon>
    </lineage>
</organism>
<dbReference type="Proteomes" id="UP001207918">
    <property type="component" value="Unassembled WGS sequence"/>
</dbReference>
<dbReference type="SUPFAM" id="SSF53649">
    <property type="entry name" value="Alkaline phosphatase-like"/>
    <property type="match status" value="1"/>
</dbReference>
<feature type="chain" id="PRO_5046586097" evidence="1">
    <location>
        <begin position="20"/>
        <end position="365"/>
    </location>
</feature>
<proteinExistence type="predicted"/>
<keyword evidence="1" id="KW-0732">Signal</keyword>